<accession>G0MBV8</accession>
<keyword evidence="1" id="KW-0812">Transmembrane</keyword>
<protein>
    <submittedName>
        <fullName evidence="2">Uncharacterized protein</fullName>
    </submittedName>
</protein>
<dbReference type="Proteomes" id="UP000008068">
    <property type="component" value="Unassembled WGS sequence"/>
</dbReference>
<feature type="transmembrane region" description="Helical" evidence="1">
    <location>
        <begin position="166"/>
        <end position="188"/>
    </location>
</feature>
<proteinExistence type="predicted"/>
<dbReference type="HOGENOM" id="CLU_063304_0_0_1"/>
<gene>
    <name evidence="2" type="ORF">CAEBREN_10172</name>
</gene>
<dbReference type="AlphaFoldDB" id="G0MBV8"/>
<organism evidence="3">
    <name type="scientific">Caenorhabditis brenneri</name>
    <name type="common">Nematode worm</name>
    <dbReference type="NCBI Taxonomy" id="135651"/>
    <lineage>
        <taxon>Eukaryota</taxon>
        <taxon>Metazoa</taxon>
        <taxon>Ecdysozoa</taxon>
        <taxon>Nematoda</taxon>
        <taxon>Chromadorea</taxon>
        <taxon>Rhabditida</taxon>
        <taxon>Rhabditina</taxon>
        <taxon>Rhabditomorpha</taxon>
        <taxon>Rhabditoidea</taxon>
        <taxon>Rhabditidae</taxon>
        <taxon>Peloderinae</taxon>
        <taxon>Caenorhabditis</taxon>
    </lineage>
</organism>
<feature type="transmembrane region" description="Helical" evidence="1">
    <location>
        <begin position="86"/>
        <end position="107"/>
    </location>
</feature>
<evidence type="ECO:0000256" key="1">
    <source>
        <dbReference type="SAM" id="Phobius"/>
    </source>
</evidence>
<evidence type="ECO:0000313" key="3">
    <source>
        <dbReference type="Proteomes" id="UP000008068"/>
    </source>
</evidence>
<evidence type="ECO:0000313" key="2">
    <source>
        <dbReference type="EMBL" id="EGT45707.1"/>
    </source>
</evidence>
<name>G0MBV8_CAEBE</name>
<dbReference type="InParanoid" id="G0MBV8"/>
<sequence length="235" mass="27798">MRKAKSKQRFHVVQDERVVSDEEVKEWKRTEKEIREKQNSRWLRRERRIKEADHELPILLLLVLIIKAGSVVLRSVFQVKFSEFNLQLLSCWPVDFIILPLYLICLYGSGRFKIGIPEPVQPEVFENEDDDEWEDSMTTKELQSRQKALVNRWSTLEKKPVEHLKLNFWCSLVRFVNMTYFLVRVGVIAWPITENLSEFFLYSTKSEILFVLVEYISSAAVSTFCLVPIIDEILL</sequence>
<keyword evidence="3" id="KW-1185">Reference proteome</keyword>
<reference evidence="3" key="1">
    <citation type="submission" date="2011-07" db="EMBL/GenBank/DDBJ databases">
        <authorList>
            <consortium name="Caenorhabditis brenneri Sequencing and Analysis Consortium"/>
            <person name="Wilson R.K."/>
        </authorList>
    </citation>
    <scope>NUCLEOTIDE SEQUENCE [LARGE SCALE GENOMIC DNA]</scope>
    <source>
        <strain evidence="3">PB2801</strain>
    </source>
</reference>
<keyword evidence="1" id="KW-1133">Transmembrane helix</keyword>
<dbReference type="EMBL" id="GL379789">
    <property type="protein sequence ID" value="EGT45707.1"/>
    <property type="molecule type" value="Genomic_DNA"/>
</dbReference>
<keyword evidence="1" id="KW-0472">Membrane</keyword>
<feature type="transmembrane region" description="Helical" evidence="1">
    <location>
        <begin position="208"/>
        <end position="230"/>
    </location>
</feature>
<feature type="transmembrane region" description="Helical" evidence="1">
    <location>
        <begin position="56"/>
        <end position="74"/>
    </location>
</feature>